<dbReference type="PANTHER" id="PTHR10889:SF3">
    <property type="entry name" value="DEOXYRIBOSE-PHOSPHATE ALDOLASE"/>
    <property type="match status" value="1"/>
</dbReference>
<dbReference type="Gene3D" id="3.20.20.70">
    <property type="entry name" value="Aldolase class I"/>
    <property type="match status" value="1"/>
</dbReference>
<dbReference type="AlphaFoldDB" id="A0A7Y9QZZ6"/>
<accession>A0A7Y9QZZ6</accession>
<dbReference type="GO" id="GO:0005737">
    <property type="term" value="C:cytoplasm"/>
    <property type="evidence" value="ECO:0007669"/>
    <property type="project" value="InterPro"/>
</dbReference>
<dbReference type="RefSeq" id="WP_179633773.1">
    <property type="nucleotide sequence ID" value="NZ_JACCFH010000001.1"/>
</dbReference>
<proteinExistence type="inferred from homology"/>
<dbReference type="GO" id="GO:0009264">
    <property type="term" value="P:deoxyribonucleotide catabolic process"/>
    <property type="evidence" value="ECO:0007669"/>
    <property type="project" value="UniProtKB-UniRule"/>
</dbReference>
<gene>
    <name evidence="8" type="ORF">BDD16_001934</name>
</gene>
<keyword evidence="9" id="KW-1185">Reference proteome</keyword>
<comment type="similarity">
    <text evidence="2">Belongs to the DeoC/FbaB aldolase family. DeoC type 2 subfamily.</text>
</comment>
<dbReference type="GO" id="GO:0016052">
    <property type="term" value="P:carbohydrate catabolic process"/>
    <property type="evidence" value="ECO:0007669"/>
    <property type="project" value="TreeGrafter"/>
</dbReference>
<comment type="catalytic activity">
    <reaction evidence="6">
        <text>2-deoxy-D-ribose 5-phosphate = D-glyceraldehyde 3-phosphate + acetaldehyde</text>
        <dbReference type="Rhea" id="RHEA:12821"/>
        <dbReference type="ChEBI" id="CHEBI:15343"/>
        <dbReference type="ChEBI" id="CHEBI:59776"/>
        <dbReference type="ChEBI" id="CHEBI:62877"/>
        <dbReference type="EC" id="4.1.2.4"/>
    </reaction>
</comment>
<protein>
    <recommendedName>
        <fullName evidence="3 7">Deoxyribose-phosphate aldolase</fullName>
        <ecNumber evidence="3 7">4.1.2.4</ecNumber>
    </recommendedName>
</protein>
<dbReference type="PANTHER" id="PTHR10889">
    <property type="entry name" value="DEOXYRIBOSE-PHOSPHATE ALDOLASE"/>
    <property type="match status" value="1"/>
</dbReference>
<name>A0A7Y9QZZ6_9BURK</name>
<dbReference type="PIRSF" id="PIRSF001357">
    <property type="entry name" value="DeoC"/>
    <property type="match status" value="1"/>
</dbReference>
<keyword evidence="4 8" id="KW-0456">Lyase</keyword>
<comment type="caution">
    <text evidence="8">The sequence shown here is derived from an EMBL/GenBank/DDBJ whole genome shotgun (WGS) entry which is preliminary data.</text>
</comment>
<dbReference type="EMBL" id="JACCFH010000001">
    <property type="protein sequence ID" value="NYG32948.1"/>
    <property type="molecule type" value="Genomic_DNA"/>
</dbReference>
<evidence type="ECO:0000256" key="1">
    <source>
        <dbReference type="ARBA" id="ARBA00004816"/>
    </source>
</evidence>
<dbReference type="Proteomes" id="UP000518288">
    <property type="component" value="Unassembled WGS sequence"/>
</dbReference>
<reference evidence="8 9" key="1">
    <citation type="submission" date="2020-07" db="EMBL/GenBank/DDBJ databases">
        <title>Genomic Encyclopedia of Archaeal and Bacterial Type Strains, Phase II (KMG-II): from individual species to whole genera.</title>
        <authorList>
            <person name="Goeker M."/>
        </authorList>
    </citation>
    <scope>NUCLEOTIDE SEQUENCE [LARGE SCALE GENOMIC DNA]</scope>
    <source>
        <strain evidence="8 9">DSM 21226</strain>
    </source>
</reference>
<sequence>MNATEAARLSLACLDLTSLNDADTEADIARLCERAQAPLGPVAAVCVWPRLAAFARSQLPAHIGVAAVANFPDGSTDVERAVRDTDEIVQAGAQEVDVVLPWRALQAGDEAAVAAVLRSVRRACEGLTLKVILESGELGAAGDTALITRASWIALAEGADFLKTSTGKTTRHASLSAAEAMLSAIASDALGRERVGLKPSGGLRTVADVQPYLALVAQHLGSGALNPKRFRIGASSLYADIEAILAGASSAPTGSTY</sequence>
<dbReference type="SMART" id="SM01133">
    <property type="entry name" value="DeoC"/>
    <property type="match status" value="1"/>
</dbReference>
<evidence type="ECO:0000256" key="4">
    <source>
        <dbReference type="ARBA" id="ARBA00023239"/>
    </source>
</evidence>
<dbReference type="InterPro" id="IPR002915">
    <property type="entry name" value="DeoC/FbaB/LacD_aldolase"/>
</dbReference>
<dbReference type="GO" id="GO:0004139">
    <property type="term" value="F:deoxyribose-phosphate aldolase activity"/>
    <property type="evidence" value="ECO:0007669"/>
    <property type="project" value="UniProtKB-UniRule"/>
</dbReference>
<evidence type="ECO:0000256" key="7">
    <source>
        <dbReference type="NCBIfam" id="TIGR00126"/>
    </source>
</evidence>
<dbReference type="SUPFAM" id="SSF51569">
    <property type="entry name" value="Aldolase"/>
    <property type="match status" value="1"/>
</dbReference>
<organism evidence="8 9">
    <name type="scientific">Sphaerotilus montanus</name>
    <dbReference type="NCBI Taxonomy" id="522889"/>
    <lineage>
        <taxon>Bacteria</taxon>
        <taxon>Pseudomonadati</taxon>
        <taxon>Pseudomonadota</taxon>
        <taxon>Betaproteobacteria</taxon>
        <taxon>Burkholderiales</taxon>
        <taxon>Sphaerotilaceae</taxon>
        <taxon>Sphaerotilus</taxon>
    </lineage>
</organism>
<evidence type="ECO:0000256" key="6">
    <source>
        <dbReference type="ARBA" id="ARBA00048791"/>
    </source>
</evidence>
<dbReference type="EC" id="4.1.2.4" evidence="3 7"/>
<keyword evidence="5" id="KW-0704">Schiff base</keyword>
<dbReference type="Pfam" id="PF01791">
    <property type="entry name" value="DeoC"/>
    <property type="match status" value="1"/>
</dbReference>
<evidence type="ECO:0000313" key="8">
    <source>
        <dbReference type="EMBL" id="NYG32948.1"/>
    </source>
</evidence>
<evidence type="ECO:0000256" key="2">
    <source>
        <dbReference type="ARBA" id="ARBA00009473"/>
    </source>
</evidence>
<dbReference type="InterPro" id="IPR013785">
    <property type="entry name" value="Aldolase_TIM"/>
</dbReference>
<evidence type="ECO:0000313" key="9">
    <source>
        <dbReference type="Proteomes" id="UP000518288"/>
    </source>
</evidence>
<dbReference type="InterPro" id="IPR011343">
    <property type="entry name" value="DeoC"/>
</dbReference>
<evidence type="ECO:0000256" key="5">
    <source>
        <dbReference type="ARBA" id="ARBA00023270"/>
    </source>
</evidence>
<comment type="pathway">
    <text evidence="1">Carbohydrate degradation; 2-deoxy-D-ribose 1-phosphate degradation; D-glyceraldehyde 3-phosphate and acetaldehyde from 2-deoxy-alpha-D-ribose 1-phosphate: step 2/2.</text>
</comment>
<evidence type="ECO:0000256" key="3">
    <source>
        <dbReference type="ARBA" id="ARBA00012515"/>
    </source>
</evidence>
<dbReference type="NCBIfam" id="TIGR00126">
    <property type="entry name" value="deoC"/>
    <property type="match status" value="1"/>
</dbReference>